<organism evidence="1 2">
    <name type="scientific">Trichothecium roseum</name>
    <dbReference type="NCBI Taxonomy" id="47278"/>
    <lineage>
        <taxon>Eukaryota</taxon>
        <taxon>Fungi</taxon>
        <taxon>Dikarya</taxon>
        <taxon>Ascomycota</taxon>
        <taxon>Pezizomycotina</taxon>
        <taxon>Sordariomycetes</taxon>
        <taxon>Hypocreomycetidae</taxon>
        <taxon>Hypocreales</taxon>
        <taxon>Hypocreales incertae sedis</taxon>
        <taxon>Trichothecium</taxon>
    </lineage>
</organism>
<proteinExistence type="predicted"/>
<keyword evidence="2" id="KW-1185">Reference proteome</keyword>
<evidence type="ECO:0000313" key="2">
    <source>
        <dbReference type="Proteomes" id="UP001163324"/>
    </source>
</evidence>
<name>A0ACC0V4Z3_9HYPO</name>
<dbReference type="Proteomes" id="UP001163324">
    <property type="component" value="Chromosome 3"/>
</dbReference>
<protein>
    <submittedName>
        <fullName evidence="1">Uncharacterized protein</fullName>
    </submittedName>
</protein>
<gene>
    <name evidence="1" type="ORF">N3K66_003283</name>
</gene>
<reference evidence="1" key="1">
    <citation type="submission" date="2022-10" db="EMBL/GenBank/DDBJ databases">
        <title>Complete Genome of Trichothecium roseum strain YXFP-22015, a Plant Pathogen Isolated from Citrus.</title>
        <authorList>
            <person name="Wang Y."/>
            <person name="Zhu L."/>
        </authorList>
    </citation>
    <scope>NUCLEOTIDE SEQUENCE</scope>
    <source>
        <strain evidence="1">YXFP-22015</strain>
    </source>
</reference>
<comment type="caution">
    <text evidence="1">The sequence shown here is derived from an EMBL/GenBank/DDBJ whole genome shotgun (WGS) entry which is preliminary data.</text>
</comment>
<evidence type="ECO:0000313" key="1">
    <source>
        <dbReference type="EMBL" id="KAI9901466.1"/>
    </source>
</evidence>
<sequence length="678" mass="73341">MKVFVSVALYATSAVAAWTAKPVQDQNIFPPNGYNHPVNAPEANSTYEYIIVGSGAGGSPLAARLALAGHSVLLIDAGEDHGTDRQVQAPALHPYTSEYNPIRWDFFVEHHSDEEQALKDSKYTYLTPDGEYWQTLDLSGDTPPEGSEKKGILYPRTGALGGCSMHNALIMIKPTDNDWNNIATITGDDSWEAEKMNGYFKKLEANRYLQGALTTGHGSDGWLPTRLTPTILIAQDLKVISLLAAAATATGKGLLGSLIHTVTGILQVLTLDINTPSKTRDTDDLIYQIPLSMNEDYVRTGPRDFVLQVATAKNDDGSKKYKLDIALNTLVSKVNFDTSGEVPKATGVDYLHGKSLYRADPRASKSDEGIAGSVFASREVIVSGGAFNTPQILKLSGVGPAAELKSMDIPVIKDLPGVGGNLQDRYEVGIVGEAPTDFSLLGDCTFLEGNDPCYNRWSELSGDLKGAYTTNGIAFGYLHHSSVSSDEPDLFLGGVPAYFNGYFPGYSLHATQNLNIWTWLTLKAHSRNNAGTVNLTSTNPRDTPRINFKSFTEGGDDDLQAIVEGMQYGIKAFESLIPLDGSFERVWPPKNISSEEDLKEFARNEAWGHHASCTAPIGADDDPMAVLDSEFRVRGVDGLRVVDASIFPKIPGMYIAMPIYMASEKAADVIIKAAAASN</sequence>
<accession>A0ACC0V4Z3</accession>
<dbReference type="EMBL" id="CM047942">
    <property type="protein sequence ID" value="KAI9901466.1"/>
    <property type="molecule type" value="Genomic_DNA"/>
</dbReference>